<dbReference type="Proteomes" id="UP000281028">
    <property type="component" value="Unassembled WGS sequence"/>
</dbReference>
<dbReference type="AlphaFoldDB" id="A0A433WLP4"/>
<dbReference type="EMBL" id="RIAR02000001">
    <property type="protein sequence ID" value="NSL87748.1"/>
    <property type="molecule type" value="Genomic_DNA"/>
</dbReference>
<proteinExistence type="predicted"/>
<name>A0A433WLP4_9BACT</name>
<evidence type="ECO:0000313" key="2">
    <source>
        <dbReference type="Proteomes" id="UP000281028"/>
    </source>
</evidence>
<accession>A0A433WLP4</accession>
<evidence type="ECO:0000313" key="1">
    <source>
        <dbReference type="EMBL" id="NSL87748.1"/>
    </source>
</evidence>
<organism evidence="1 2">
    <name type="scientific">Chitinophaga solisilvae</name>
    <dbReference type="NCBI Taxonomy" id="1233460"/>
    <lineage>
        <taxon>Bacteria</taxon>
        <taxon>Pseudomonadati</taxon>
        <taxon>Bacteroidota</taxon>
        <taxon>Chitinophagia</taxon>
        <taxon>Chitinophagales</taxon>
        <taxon>Chitinophagaceae</taxon>
        <taxon>Chitinophaga</taxon>
    </lineage>
</organism>
<comment type="caution">
    <text evidence="1">The sequence shown here is derived from an EMBL/GenBank/DDBJ whole genome shotgun (WGS) entry which is preliminary data.</text>
</comment>
<reference evidence="1" key="1">
    <citation type="submission" date="2020-05" db="EMBL/GenBank/DDBJ databases">
        <title>Chitinophaga laudate sp. nov., isolated from a tropical peat swamp.</title>
        <authorList>
            <person name="Goh C.B.S."/>
            <person name="Lee M.S."/>
            <person name="Parimannan S."/>
            <person name="Pasbakhsh P."/>
            <person name="Yule C.M."/>
            <person name="Rajandas H."/>
            <person name="Loke S."/>
            <person name="Croft L."/>
            <person name="Tan J.B.L."/>
        </authorList>
    </citation>
    <scope>NUCLEOTIDE SEQUENCE</scope>
    <source>
        <strain evidence="1">Mgbs1</strain>
    </source>
</reference>
<dbReference type="OrthoDB" id="5480566at2"/>
<sequence length="122" mass="13704">MKALSLLLSCSIPLTTIAQRHAPPVQQRYARAAVTSLIDDMHKELADSHPGYYRYNNKAALDKYLDSVKATIRKDSLDELEIYHKIKPFVAKIGCLHTALSLARIYPVPEQRQQPVAPATAY</sequence>
<keyword evidence="2" id="KW-1185">Reference proteome</keyword>
<protein>
    <submittedName>
        <fullName evidence="1">Uncharacterized protein</fullName>
    </submittedName>
</protein>
<gene>
    <name evidence="1" type="ORF">ECE50_012945</name>
</gene>